<gene>
    <name evidence="1" type="ORF">LSAA_7364</name>
</gene>
<accession>A0A7R8CRN0</accession>
<name>A0A7R8CRN0_LEPSM</name>
<dbReference type="EMBL" id="HG994582">
    <property type="protein sequence ID" value="CAF2906949.1"/>
    <property type="molecule type" value="Genomic_DNA"/>
</dbReference>
<dbReference type="Proteomes" id="UP000675881">
    <property type="component" value="Chromosome 3"/>
</dbReference>
<organism evidence="1 2">
    <name type="scientific">Lepeophtheirus salmonis</name>
    <name type="common">Salmon louse</name>
    <name type="synonym">Caligus salmonis</name>
    <dbReference type="NCBI Taxonomy" id="72036"/>
    <lineage>
        <taxon>Eukaryota</taxon>
        <taxon>Metazoa</taxon>
        <taxon>Ecdysozoa</taxon>
        <taxon>Arthropoda</taxon>
        <taxon>Crustacea</taxon>
        <taxon>Multicrustacea</taxon>
        <taxon>Hexanauplia</taxon>
        <taxon>Copepoda</taxon>
        <taxon>Siphonostomatoida</taxon>
        <taxon>Caligidae</taxon>
        <taxon>Lepeophtheirus</taxon>
    </lineage>
</organism>
<dbReference type="AlphaFoldDB" id="A0A7R8CRN0"/>
<dbReference type="SUPFAM" id="SSF50978">
    <property type="entry name" value="WD40 repeat-like"/>
    <property type="match status" value="1"/>
</dbReference>
<sequence>MKDGRIKMWSMKPSEKALGCLKSRKNFPVLALTARKNILINSNYDISLCVWDLRTKALLRVLNSQALLYSLKLSSTHLLALSWAPESQIKCICFGINSHYDLEIKDYSPEISSDKSTIPIKERCGIAAIYFQWNRKTGVLKEFGVKVSSRKILGCLKQSHFSIHQFQAKVETTGAWSLRKKELACLNANQQNEIEEPLLNLFSNPLHSIHHTSLKTYYAMSLRISRIINSGVQSEEDFNALFQSEQPSIISKSDRESFYKKMTTGIIINLEHLETTDEQIQNDALT</sequence>
<protein>
    <submittedName>
        <fullName evidence="1">(salmon louse) hypothetical protein</fullName>
    </submittedName>
</protein>
<dbReference type="OrthoDB" id="10652813at2759"/>
<dbReference type="InterPro" id="IPR036322">
    <property type="entry name" value="WD40_repeat_dom_sf"/>
</dbReference>
<evidence type="ECO:0000313" key="2">
    <source>
        <dbReference type="Proteomes" id="UP000675881"/>
    </source>
</evidence>
<proteinExistence type="predicted"/>
<keyword evidence="2" id="KW-1185">Reference proteome</keyword>
<reference evidence="1" key="1">
    <citation type="submission" date="2021-02" db="EMBL/GenBank/DDBJ databases">
        <authorList>
            <person name="Bekaert M."/>
        </authorList>
    </citation>
    <scope>NUCLEOTIDE SEQUENCE</scope>
    <source>
        <strain evidence="1">IoA-00</strain>
    </source>
</reference>
<evidence type="ECO:0000313" key="1">
    <source>
        <dbReference type="EMBL" id="CAF2906949.1"/>
    </source>
</evidence>